<proteinExistence type="predicted"/>
<evidence type="ECO:0000313" key="6">
    <source>
        <dbReference type="Proteomes" id="UP000639859"/>
    </source>
</evidence>
<dbReference type="EMBL" id="JADWOX010000034">
    <property type="protein sequence ID" value="MBI1686999.1"/>
    <property type="molecule type" value="Genomic_DNA"/>
</dbReference>
<evidence type="ECO:0000313" key="5">
    <source>
        <dbReference type="EMBL" id="MBI1686999.1"/>
    </source>
</evidence>
<dbReference type="Pfam" id="PF13439">
    <property type="entry name" value="Glyco_transf_4"/>
    <property type="match status" value="1"/>
</dbReference>
<comment type="caution">
    <text evidence="5">The sequence shown here is derived from an EMBL/GenBank/DDBJ whole genome shotgun (WGS) entry which is preliminary data.</text>
</comment>
<evidence type="ECO:0000259" key="4">
    <source>
        <dbReference type="Pfam" id="PF13439"/>
    </source>
</evidence>
<organism evidence="5 6">
    <name type="scientific">Caulobacter hibisci</name>
    <dbReference type="NCBI Taxonomy" id="2035993"/>
    <lineage>
        <taxon>Bacteria</taxon>
        <taxon>Pseudomonadati</taxon>
        <taxon>Pseudomonadota</taxon>
        <taxon>Alphaproteobacteria</taxon>
        <taxon>Caulobacterales</taxon>
        <taxon>Caulobacteraceae</taxon>
        <taxon>Caulobacter</taxon>
    </lineage>
</organism>
<dbReference type="CDD" id="cd03811">
    <property type="entry name" value="GT4_GT28_WabH-like"/>
    <property type="match status" value="1"/>
</dbReference>
<name>A0ABS0T5P0_9CAUL</name>
<dbReference type="PANTHER" id="PTHR12526">
    <property type="entry name" value="GLYCOSYLTRANSFERASE"/>
    <property type="match status" value="1"/>
</dbReference>
<gene>
    <name evidence="5" type="ORF">I4Q42_25290</name>
</gene>
<dbReference type="Proteomes" id="UP000639859">
    <property type="component" value="Unassembled WGS sequence"/>
</dbReference>
<dbReference type="PANTHER" id="PTHR12526:SF510">
    <property type="entry name" value="D-INOSITOL 3-PHOSPHATE GLYCOSYLTRANSFERASE"/>
    <property type="match status" value="1"/>
</dbReference>
<evidence type="ECO:0000256" key="2">
    <source>
        <dbReference type="ARBA" id="ARBA00022679"/>
    </source>
</evidence>
<feature type="domain" description="Glycosyltransferase subfamily 4-like N-terminal" evidence="4">
    <location>
        <begin position="15"/>
        <end position="174"/>
    </location>
</feature>
<keyword evidence="6" id="KW-1185">Reference proteome</keyword>
<dbReference type="InterPro" id="IPR001296">
    <property type="entry name" value="Glyco_trans_1"/>
</dbReference>
<reference evidence="5 6" key="1">
    <citation type="submission" date="2020-11" db="EMBL/GenBank/DDBJ databases">
        <title>genome sequence of strain KACC 18849.</title>
        <authorList>
            <person name="Gao J."/>
            <person name="Zhang X."/>
        </authorList>
    </citation>
    <scope>NUCLEOTIDE SEQUENCE [LARGE SCALE GENOMIC DNA]</scope>
    <source>
        <strain evidence="5 6">KACC 18849</strain>
    </source>
</reference>
<keyword evidence="1" id="KW-0328">Glycosyltransferase</keyword>
<accession>A0ABS0T5P0</accession>
<dbReference type="Gene3D" id="3.40.50.2000">
    <property type="entry name" value="Glycogen Phosphorylase B"/>
    <property type="match status" value="2"/>
</dbReference>
<feature type="domain" description="Glycosyl transferase family 1" evidence="3">
    <location>
        <begin position="190"/>
        <end position="349"/>
    </location>
</feature>
<dbReference type="RefSeq" id="WP_198578882.1">
    <property type="nucleotide sequence ID" value="NZ_JADWOX010000034.1"/>
</dbReference>
<evidence type="ECO:0000259" key="3">
    <source>
        <dbReference type="Pfam" id="PF00534"/>
    </source>
</evidence>
<protein>
    <submittedName>
        <fullName evidence="5">Glycosyltransferase</fullName>
    </submittedName>
</protein>
<dbReference type="SUPFAM" id="SSF53756">
    <property type="entry name" value="UDP-Glycosyltransferase/glycogen phosphorylase"/>
    <property type="match status" value="1"/>
</dbReference>
<keyword evidence="2" id="KW-0808">Transferase</keyword>
<dbReference type="InterPro" id="IPR028098">
    <property type="entry name" value="Glyco_trans_4-like_N"/>
</dbReference>
<evidence type="ECO:0000256" key="1">
    <source>
        <dbReference type="ARBA" id="ARBA00022676"/>
    </source>
</evidence>
<sequence>MKPKILFVINSLAGGGAERVLTTLIAGSQRFADRYAIVVVLLDREEEVYDLPDWVETVRLDGRQSLARSFLQIWGLIGRMRPALTVSFLTRANVVTAMAMALRGRPFVLSERVNTTAHLNEGRAAALAKLLVRLTYPRADRIVAVSQGVADTLAEDFGVAPAAMVAIANPVPAEKIAARATETPTMTVEGPYVVAMGRLVPNKNFALSIEAFARSEAPGRLLILGEGPERPRLEALVERLGVSGRVLMPGFAANPYALIARAEFMALSSNAEGFPNALVEALACGVPVVATDCASGPAEVLEATVEPKPGAIAEGQGGLLIPVNDVEAMAAAFRRMQDPALRARLRAAGGRRVLDFTVARAVERYWAVIEDTLRAR</sequence>
<dbReference type="Pfam" id="PF00534">
    <property type="entry name" value="Glycos_transf_1"/>
    <property type="match status" value="1"/>
</dbReference>